<reference evidence="3" key="1">
    <citation type="submission" date="2021-12" db="EMBL/GenBank/DDBJ databases">
        <title>Enterovibrio ZSDZ35 sp. nov. and Enterovibrio ZSDZ42 sp. nov., isolated from coastal seawater in Qingdao.</title>
        <authorList>
            <person name="Zhang P."/>
        </authorList>
    </citation>
    <scope>NUCLEOTIDE SEQUENCE</scope>
    <source>
        <strain evidence="3">ZSDZ42</strain>
    </source>
</reference>
<feature type="compositionally biased region" description="Basic and acidic residues" evidence="2">
    <location>
        <begin position="238"/>
        <end position="251"/>
    </location>
</feature>
<keyword evidence="4" id="KW-1185">Reference proteome</keyword>
<keyword evidence="1" id="KW-0175">Coiled coil</keyword>
<evidence type="ECO:0008006" key="5">
    <source>
        <dbReference type="Google" id="ProtNLM"/>
    </source>
</evidence>
<comment type="caution">
    <text evidence="3">The sequence shown here is derived from an EMBL/GenBank/DDBJ whole genome shotgun (WGS) entry which is preliminary data.</text>
</comment>
<protein>
    <recommendedName>
        <fullName evidence="5">Chromosome segregation ATPase</fullName>
    </recommendedName>
</protein>
<dbReference type="RefSeq" id="WP_274164029.1">
    <property type="nucleotide sequence ID" value="NZ_JAJUBC010000008.1"/>
</dbReference>
<evidence type="ECO:0000256" key="1">
    <source>
        <dbReference type="SAM" id="Coils"/>
    </source>
</evidence>
<accession>A0ABT5QYR1</accession>
<gene>
    <name evidence="3" type="ORF">LRP50_08490</name>
</gene>
<proteinExistence type="predicted"/>
<sequence length="251" mass="28072">MAAAFLWGMDMTSANKKGALLFVGGLVLGGLVTNNHWSSIGNVAQHELDSVKDELAQSETKLSSAQQQMEELQTVLSEKEINAAAHAELLVKNKEQIDSLRSTVDELTAKSSQGAVNIQSLEEQNNLQRDTISKLTSRLKNTDVLYADRYRLTRAVSDLNEQILKVSHKAETSQKACEEFKKGNSWNWVSEKDCKDFNEYRQQSNQLMSEFDDTSADLDKVKRELSAFGNLPYPAPLDDQKLATEERDTTP</sequence>
<dbReference type="EMBL" id="JAJUBC010000008">
    <property type="protein sequence ID" value="MDD1793160.1"/>
    <property type="molecule type" value="Genomic_DNA"/>
</dbReference>
<organism evidence="3 4">
    <name type="scientific">Enterovibrio gelatinilyticus</name>
    <dbReference type="NCBI Taxonomy" id="2899819"/>
    <lineage>
        <taxon>Bacteria</taxon>
        <taxon>Pseudomonadati</taxon>
        <taxon>Pseudomonadota</taxon>
        <taxon>Gammaproteobacteria</taxon>
        <taxon>Vibrionales</taxon>
        <taxon>Vibrionaceae</taxon>
        <taxon>Enterovibrio</taxon>
    </lineage>
</organism>
<evidence type="ECO:0000313" key="3">
    <source>
        <dbReference type="EMBL" id="MDD1793160.1"/>
    </source>
</evidence>
<feature type="region of interest" description="Disordered" evidence="2">
    <location>
        <begin position="229"/>
        <end position="251"/>
    </location>
</feature>
<feature type="coiled-coil region" evidence="1">
    <location>
        <begin position="48"/>
        <end position="138"/>
    </location>
</feature>
<dbReference type="Proteomes" id="UP001149400">
    <property type="component" value="Unassembled WGS sequence"/>
</dbReference>
<evidence type="ECO:0000313" key="4">
    <source>
        <dbReference type="Proteomes" id="UP001149400"/>
    </source>
</evidence>
<evidence type="ECO:0000256" key="2">
    <source>
        <dbReference type="SAM" id="MobiDB-lite"/>
    </source>
</evidence>
<name>A0ABT5QYR1_9GAMM</name>